<accession>A0A803NLH1</accession>
<proteinExistence type="predicted"/>
<evidence type="ECO:0000313" key="2">
    <source>
        <dbReference type="Proteomes" id="UP000596661"/>
    </source>
</evidence>
<protein>
    <submittedName>
        <fullName evidence="1">Uncharacterized protein</fullName>
    </submittedName>
</protein>
<dbReference type="EMBL" id="UZAU01000073">
    <property type="status" value="NOT_ANNOTATED_CDS"/>
    <property type="molecule type" value="Genomic_DNA"/>
</dbReference>
<sequence>MNIYSQNSSPSIHLTDEEALIHDFDHVSLNPEPQTESFCLVMKVLTSKSRKRDWVGNAMKDAWTVYFPFTFFEYHFGLLLVHLGCE</sequence>
<dbReference type="Proteomes" id="UP000596661">
    <property type="component" value="Chromosome 1"/>
</dbReference>
<organism evidence="1 2">
    <name type="scientific">Cannabis sativa</name>
    <name type="common">Hemp</name>
    <name type="synonym">Marijuana</name>
    <dbReference type="NCBI Taxonomy" id="3483"/>
    <lineage>
        <taxon>Eukaryota</taxon>
        <taxon>Viridiplantae</taxon>
        <taxon>Streptophyta</taxon>
        <taxon>Embryophyta</taxon>
        <taxon>Tracheophyta</taxon>
        <taxon>Spermatophyta</taxon>
        <taxon>Magnoliopsida</taxon>
        <taxon>eudicotyledons</taxon>
        <taxon>Gunneridae</taxon>
        <taxon>Pentapetalae</taxon>
        <taxon>rosids</taxon>
        <taxon>fabids</taxon>
        <taxon>Rosales</taxon>
        <taxon>Cannabaceae</taxon>
        <taxon>Cannabis</taxon>
    </lineage>
</organism>
<dbReference type="EnsemblPlants" id="evm.model.01.2518">
    <property type="protein sequence ID" value="cds.evm.model.01.2518"/>
    <property type="gene ID" value="evm.TU.01.2518"/>
</dbReference>
<reference evidence="1" key="2">
    <citation type="submission" date="2021-03" db="UniProtKB">
        <authorList>
            <consortium name="EnsemblPlants"/>
        </authorList>
    </citation>
    <scope>IDENTIFICATION</scope>
</reference>
<dbReference type="AlphaFoldDB" id="A0A803NLH1"/>
<keyword evidence="2" id="KW-1185">Reference proteome</keyword>
<reference evidence="1" key="1">
    <citation type="submission" date="2018-11" db="EMBL/GenBank/DDBJ databases">
        <authorList>
            <person name="Grassa J C."/>
        </authorList>
    </citation>
    <scope>NUCLEOTIDE SEQUENCE [LARGE SCALE GENOMIC DNA]</scope>
</reference>
<dbReference type="Gramene" id="evm.model.01.2518">
    <property type="protein sequence ID" value="cds.evm.model.01.2518"/>
    <property type="gene ID" value="evm.TU.01.2518"/>
</dbReference>
<evidence type="ECO:0000313" key="1">
    <source>
        <dbReference type="EnsemblPlants" id="cds.evm.model.01.2518"/>
    </source>
</evidence>
<name>A0A803NLH1_CANSA</name>